<protein>
    <recommendedName>
        <fullName evidence="2">DUF1648 domain-containing protein</fullName>
    </recommendedName>
</protein>
<evidence type="ECO:0000259" key="2">
    <source>
        <dbReference type="Pfam" id="PF07853"/>
    </source>
</evidence>
<dbReference type="Proteomes" id="UP000001213">
    <property type="component" value="Chromosome"/>
</dbReference>
<keyword evidence="4" id="KW-1185">Reference proteome</keyword>
<feature type="transmembrane region" description="Helical" evidence="1">
    <location>
        <begin position="12"/>
        <end position="31"/>
    </location>
</feature>
<gene>
    <name evidence="3" type="ordered locus">Tpau_1569</name>
</gene>
<keyword evidence="1" id="KW-1133">Transmembrane helix</keyword>
<evidence type="ECO:0000313" key="4">
    <source>
        <dbReference type="Proteomes" id="UP000001213"/>
    </source>
</evidence>
<dbReference type="Pfam" id="PF07853">
    <property type="entry name" value="DUF1648"/>
    <property type="match status" value="1"/>
</dbReference>
<keyword evidence="1" id="KW-0812">Transmembrane</keyword>
<reference evidence="3 4" key="2">
    <citation type="journal article" date="2011" name="Stand. Genomic Sci.">
        <title>Complete genome sequence of Tsukamurella paurometabola type strain (no. 33).</title>
        <authorList>
            <person name="Munk A.C."/>
            <person name="Lapidus A."/>
            <person name="Lucas S."/>
            <person name="Nolan M."/>
            <person name="Tice H."/>
            <person name="Cheng J.F."/>
            <person name="Del Rio T.G."/>
            <person name="Goodwin L."/>
            <person name="Pitluck S."/>
            <person name="Liolios K."/>
            <person name="Huntemann M."/>
            <person name="Ivanova N."/>
            <person name="Mavromatis K."/>
            <person name="Mikhailova N."/>
            <person name="Pati A."/>
            <person name="Chen A."/>
            <person name="Palaniappan K."/>
            <person name="Tapia R."/>
            <person name="Han C."/>
            <person name="Land M."/>
            <person name="Hauser L."/>
            <person name="Chang Y.J."/>
            <person name="Jeffries C.D."/>
            <person name="Brettin T."/>
            <person name="Yasawong M."/>
            <person name="Brambilla E.M."/>
            <person name="Rohde M."/>
            <person name="Sikorski J."/>
            <person name="Goker M."/>
            <person name="Detter J.C."/>
            <person name="Woyke T."/>
            <person name="Bristow J."/>
            <person name="Eisen J.A."/>
            <person name="Markowitz V."/>
            <person name="Hugenholtz P."/>
            <person name="Kyrpides N.C."/>
            <person name="Klenk H.P."/>
        </authorList>
    </citation>
    <scope>NUCLEOTIDE SEQUENCE [LARGE SCALE GENOMIC DNA]</scope>
    <source>
        <strain evidence="4">ATCC 8368 / DSM 20162 / CCUG 35730 / CIP 100753 / JCM 10117 / KCTC 9821 / NBRC 16120 / NCIMB 702349 / NCTC 13040</strain>
    </source>
</reference>
<dbReference type="KEGG" id="tpr:Tpau_1569"/>
<dbReference type="InterPro" id="IPR012867">
    <property type="entry name" value="DUF1648"/>
</dbReference>
<organism evidence="3 4">
    <name type="scientific">Tsukamurella paurometabola (strain ATCC 8368 / DSM 20162 / CCUG 35730 / CIP 100753 / JCM 10117 / KCTC 9821 / NBRC 16120 / NCIMB 702349 / NCTC 13040)</name>
    <name type="common">Corynebacterium paurometabolum</name>
    <dbReference type="NCBI Taxonomy" id="521096"/>
    <lineage>
        <taxon>Bacteria</taxon>
        <taxon>Bacillati</taxon>
        <taxon>Actinomycetota</taxon>
        <taxon>Actinomycetes</taxon>
        <taxon>Mycobacteriales</taxon>
        <taxon>Tsukamurellaceae</taxon>
        <taxon>Tsukamurella</taxon>
    </lineage>
</organism>
<proteinExistence type="predicted"/>
<feature type="transmembrane region" description="Helical" evidence="1">
    <location>
        <begin position="110"/>
        <end position="130"/>
    </location>
</feature>
<sequence length="175" mass="18929">MQRYGSGVRWRWWIFLSAVVLCAAAVVWAAVAGPDPFPMHFTFSGEADSWGSRTPVVIGFGVSAAVLAGLFAGLAAYSSKLPDSAINTPRRDVWLAPDHRAEFDAIVERFFLTVGTLVQLLLAATLIAAVDESTRGTIAVVIAVFAVAMVLLLANLIRRLMNPRREASQPSRSRS</sequence>
<name>D5UY83_TSUPD</name>
<accession>D5UY83</accession>
<reference evidence="4" key="1">
    <citation type="submission" date="2010-03" db="EMBL/GenBank/DDBJ databases">
        <title>The complete chromosome of Tsukamurella paurometabola DSM 20162.</title>
        <authorList>
            <consortium name="US DOE Joint Genome Institute (JGI-PGF)"/>
            <person name="Lucas S."/>
            <person name="Copeland A."/>
            <person name="Lapidus A."/>
            <person name="Glavina del Rio T."/>
            <person name="Dalin E."/>
            <person name="Tice H."/>
            <person name="Bruce D."/>
            <person name="Goodwin L."/>
            <person name="Pitluck S."/>
            <person name="Kyrpides N."/>
            <person name="Mavromatis K."/>
            <person name="Ivanova N."/>
            <person name="Mikhailova N."/>
            <person name="Munk A.C."/>
            <person name="Brettin T."/>
            <person name="Detter J.C."/>
            <person name="Tapia R."/>
            <person name="Han C."/>
            <person name="Larimer F."/>
            <person name="Land M."/>
            <person name="Hauser L."/>
            <person name="Markowitz V."/>
            <person name="Cheng J.-F."/>
            <person name="Hugenholtz P."/>
            <person name="Woyke T."/>
            <person name="Wu D."/>
            <person name="Jando M."/>
            <person name="Brambilla E."/>
            <person name="Klenk H.-P."/>
            <person name="Eisen J.A."/>
        </authorList>
    </citation>
    <scope>NUCLEOTIDE SEQUENCE [LARGE SCALE GENOMIC DNA]</scope>
    <source>
        <strain evidence="4">ATCC 8368 / DSM 20162 / CCUG 35730 / CIP 100753 / JCM 10117 / KCTC 9821 / NBRC 16120 / NCIMB 702349 / NCTC 13040</strain>
    </source>
</reference>
<dbReference type="AlphaFoldDB" id="D5UY83"/>
<feature type="transmembrane region" description="Helical" evidence="1">
    <location>
        <begin position="56"/>
        <end position="77"/>
    </location>
</feature>
<dbReference type="HOGENOM" id="CLU_1531877_0_0_11"/>
<evidence type="ECO:0000256" key="1">
    <source>
        <dbReference type="SAM" id="Phobius"/>
    </source>
</evidence>
<evidence type="ECO:0000313" key="3">
    <source>
        <dbReference type="EMBL" id="ADG78190.1"/>
    </source>
</evidence>
<feature type="domain" description="DUF1648" evidence="2">
    <location>
        <begin position="19"/>
        <end position="59"/>
    </location>
</feature>
<keyword evidence="1" id="KW-0472">Membrane</keyword>
<dbReference type="EMBL" id="CP001966">
    <property type="protein sequence ID" value="ADG78190.1"/>
    <property type="molecule type" value="Genomic_DNA"/>
</dbReference>
<feature type="transmembrane region" description="Helical" evidence="1">
    <location>
        <begin position="136"/>
        <end position="157"/>
    </location>
</feature>
<dbReference type="STRING" id="521096.Tpau_1569"/>